<gene>
    <name evidence="5" type="ORF">IW252_000634</name>
</gene>
<dbReference type="InterPro" id="IPR050194">
    <property type="entry name" value="Glycosyltransferase_grp1"/>
</dbReference>
<proteinExistence type="predicted"/>
<reference evidence="5" key="1">
    <citation type="submission" date="2020-11" db="EMBL/GenBank/DDBJ databases">
        <title>Sequencing the genomes of 1000 actinobacteria strains.</title>
        <authorList>
            <person name="Klenk H.-P."/>
        </authorList>
    </citation>
    <scope>NUCLEOTIDE SEQUENCE</scope>
    <source>
        <strain evidence="5">DSM 26152</strain>
    </source>
</reference>
<dbReference type="InterPro" id="IPR028098">
    <property type="entry name" value="Glyco_trans_4-like_N"/>
</dbReference>
<keyword evidence="2" id="KW-0328">Glycosyltransferase</keyword>
<evidence type="ECO:0000259" key="4">
    <source>
        <dbReference type="Pfam" id="PF13439"/>
    </source>
</evidence>
<keyword evidence="6" id="KW-1185">Reference proteome</keyword>
<evidence type="ECO:0000256" key="2">
    <source>
        <dbReference type="ARBA" id="ARBA00022676"/>
    </source>
</evidence>
<organism evidence="5 6">
    <name type="scientific">Zhihengliuella flava</name>
    <dbReference type="NCBI Taxonomy" id="1285193"/>
    <lineage>
        <taxon>Bacteria</taxon>
        <taxon>Bacillati</taxon>
        <taxon>Actinomycetota</taxon>
        <taxon>Actinomycetes</taxon>
        <taxon>Micrococcales</taxon>
        <taxon>Micrococcaceae</taxon>
        <taxon>Zhihengliuella</taxon>
    </lineage>
</organism>
<sequence length="415" mass="45323">MAQSERDALHIVIFVDQHPATLGGMQTSVLLQQRFLERNGHRVTIVAPARRRATRPLNTEASIVSLPSVPLGSGEYSLAIPGPRSDARIDAELASRPAVDVVHVQADFWGAAIGYRYAQRHGLPVVHTMHNRVDVGLAATMPFPKVMVRAMAVAQRRLLRLQGTTPRDAWTYLRAFTDAAAAVTAPSTHFAQLLEARQVFDHVEVIPTGLDDDAAASLRGVAKASDRAGERLRLVWTGRFSPEKRLLPFLRAVVDSGADVDVHLFGDGGQRSKAEAFLARTARSGRGPRFTFRGKVPYEQMLAELAAADVLVQTSIGFETQGMTVFEAVALGTPVVLSDHRIAADLPTESYWLTHDDAEAALAEAIQVAVAQTRAGLRWSAREAEALLQSRQSTKMIELYRRVTRAEAGPTAEYQ</sequence>
<dbReference type="GO" id="GO:0016757">
    <property type="term" value="F:glycosyltransferase activity"/>
    <property type="evidence" value="ECO:0007669"/>
    <property type="project" value="UniProtKB-KW"/>
</dbReference>
<evidence type="ECO:0000313" key="5">
    <source>
        <dbReference type="EMBL" id="MBG6083867.1"/>
    </source>
</evidence>
<dbReference type="PANTHER" id="PTHR45947:SF3">
    <property type="entry name" value="SULFOQUINOVOSYL TRANSFERASE SQD2"/>
    <property type="match status" value="1"/>
</dbReference>
<comment type="caution">
    <text evidence="5">The sequence shown here is derived from an EMBL/GenBank/DDBJ whole genome shotgun (WGS) entry which is preliminary data.</text>
</comment>
<dbReference type="AlphaFoldDB" id="A0A931GES1"/>
<dbReference type="RefSeq" id="WP_231365883.1">
    <property type="nucleotide sequence ID" value="NZ_JADOTZ010000001.1"/>
</dbReference>
<feature type="domain" description="Glycosyltransferase subfamily 4-like N-terminal" evidence="4">
    <location>
        <begin position="23"/>
        <end position="213"/>
    </location>
</feature>
<dbReference type="Pfam" id="PF13439">
    <property type="entry name" value="Glyco_transf_4"/>
    <property type="match status" value="1"/>
</dbReference>
<evidence type="ECO:0000313" key="6">
    <source>
        <dbReference type="Proteomes" id="UP000625033"/>
    </source>
</evidence>
<dbReference type="Pfam" id="PF13692">
    <property type="entry name" value="Glyco_trans_1_4"/>
    <property type="match status" value="1"/>
</dbReference>
<dbReference type="Proteomes" id="UP000625033">
    <property type="component" value="Unassembled WGS sequence"/>
</dbReference>
<dbReference type="GO" id="GO:1901137">
    <property type="term" value="P:carbohydrate derivative biosynthetic process"/>
    <property type="evidence" value="ECO:0007669"/>
    <property type="project" value="UniProtKB-ARBA"/>
</dbReference>
<dbReference type="PANTHER" id="PTHR45947">
    <property type="entry name" value="SULFOQUINOVOSYL TRANSFERASE SQD2"/>
    <property type="match status" value="1"/>
</dbReference>
<dbReference type="Gene3D" id="3.40.50.2000">
    <property type="entry name" value="Glycogen Phosphorylase B"/>
    <property type="match status" value="2"/>
</dbReference>
<accession>A0A931GES1</accession>
<dbReference type="SUPFAM" id="SSF53756">
    <property type="entry name" value="UDP-Glycosyltransferase/glycogen phosphorylase"/>
    <property type="match status" value="1"/>
</dbReference>
<evidence type="ECO:0000256" key="3">
    <source>
        <dbReference type="ARBA" id="ARBA00022679"/>
    </source>
</evidence>
<name>A0A931GES1_9MICC</name>
<dbReference type="EMBL" id="JADOTZ010000001">
    <property type="protein sequence ID" value="MBG6083867.1"/>
    <property type="molecule type" value="Genomic_DNA"/>
</dbReference>
<evidence type="ECO:0000256" key="1">
    <source>
        <dbReference type="ARBA" id="ARBA00021292"/>
    </source>
</evidence>
<protein>
    <recommendedName>
        <fullName evidence="1">D-inositol 3-phosphate glycosyltransferase</fullName>
    </recommendedName>
</protein>
<keyword evidence="3" id="KW-0808">Transferase</keyword>